<dbReference type="PANTHER" id="PTHR10848">
    <property type="entry name" value="MEIOTIC RECOMBINATION PROTEIN SPO11"/>
    <property type="match status" value="1"/>
</dbReference>
<dbReference type="Pfam" id="PF21180">
    <property type="entry name" value="TOP6A-Spo11_Toprim"/>
    <property type="match status" value="1"/>
</dbReference>
<evidence type="ECO:0000256" key="2">
    <source>
        <dbReference type="ARBA" id="ARBA00001946"/>
    </source>
</evidence>
<comment type="cofactor">
    <cofactor evidence="2">
        <name>Mg(2+)</name>
        <dbReference type="ChEBI" id="CHEBI:18420"/>
    </cofactor>
</comment>
<dbReference type="GO" id="GO:0042138">
    <property type="term" value="P:meiotic DNA double-strand break formation"/>
    <property type="evidence" value="ECO:0007669"/>
    <property type="project" value="InterPro"/>
</dbReference>
<accession>A0AAV2A9F0</accession>
<reference evidence="13 14" key="1">
    <citation type="submission" date="2024-04" db="EMBL/GenBank/DDBJ databases">
        <authorList>
            <person name="Rising A."/>
            <person name="Reimegard J."/>
            <person name="Sonavane S."/>
            <person name="Akerstrom W."/>
            <person name="Nylinder S."/>
            <person name="Hedman E."/>
            <person name="Kallberg Y."/>
        </authorList>
    </citation>
    <scope>NUCLEOTIDE SEQUENCE [LARGE SCALE GENOMIC DNA]</scope>
</reference>
<evidence type="ECO:0000256" key="4">
    <source>
        <dbReference type="ARBA" id="ARBA00006559"/>
    </source>
</evidence>
<feature type="non-terminal residue" evidence="13">
    <location>
        <position position="1"/>
    </location>
</feature>
<keyword evidence="14" id="KW-1185">Reference proteome</keyword>
<dbReference type="PANTHER" id="PTHR10848:SF0">
    <property type="entry name" value="MEIOTIC RECOMBINATION PROTEIN SPO11"/>
    <property type="match status" value="1"/>
</dbReference>
<organism evidence="13 14">
    <name type="scientific">Larinioides sclopetarius</name>
    <dbReference type="NCBI Taxonomy" id="280406"/>
    <lineage>
        <taxon>Eukaryota</taxon>
        <taxon>Metazoa</taxon>
        <taxon>Ecdysozoa</taxon>
        <taxon>Arthropoda</taxon>
        <taxon>Chelicerata</taxon>
        <taxon>Arachnida</taxon>
        <taxon>Araneae</taxon>
        <taxon>Araneomorphae</taxon>
        <taxon>Entelegynae</taxon>
        <taxon>Araneoidea</taxon>
        <taxon>Araneidae</taxon>
        <taxon>Larinioides</taxon>
    </lineage>
</organism>
<dbReference type="InterPro" id="IPR013048">
    <property type="entry name" value="Meiotic_Spo11"/>
</dbReference>
<dbReference type="InterPro" id="IPR002815">
    <property type="entry name" value="Spo11/TopoVI_A"/>
</dbReference>
<evidence type="ECO:0000259" key="12">
    <source>
        <dbReference type="Pfam" id="PF21180"/>
    </source>
</evidence>
<dbReference type="FunFam" id="3.40.1360.10:FF:000003">
    <property type="entry name" value="DNA topoisomerase 6 subunit A"/>
    <property type="match status" value="1"/>
</dbReference>
<dbReference type="Gene3D" id="3.40.1360.10">
    <property type="match status" value="1"/>
</dbReference>
<comment type="subcellular location">
    <subcellularLocation>
        <location evidence="3">Nucleus</location>
    </subcellularLocation>
</comment>
<sequence>LTTSKGCISGNLRYKESDGSYIDCSESNQFKYFLLHNLTQLDIQSDARFILVVEKSAAFQMLLDCNMTKLLHPCIMITGKGFPDVNTREMLRKLWNELKIPILGLMDADPYGIEILSIYKYGSMAMSFDVEKLAVPEMRWLGLLPSDIQRLQFPKSATMSITDHDRTKISKLLQRPYIQNNAQWQHQIQILLEKSVKAEIEGLNKISDNFLSNTYLPNKIRYGGWI</sequence>
<dbReference type="SUPFAM" id="SSF56726">
    <property type="entry name" value="DNA topoisomerase IV, alpha subunit"/>
    <property type="match status" value="1"/>
</dbReference>
<evidence type="ECO:0000256" key="11">
    <source>
        <dbReference type="ARBA" id="ARBA00023242"/>
    </source>
</evidence>
<dbReference type="CDD" id="cd00223">
    <property type="entry name" value="TOPRIM_TopoIIB_SPO"/>
    <property type="match status" value="1"/>
</dbReference>
<evidence type="ECO:0000256" key="9">
    <source>
        <dbReference type="ARBA" id="ARBA00023125"/>
    </source>
</evidence>
<dbReference type="InterPro" id="IPR034136">
    <property type="entry name" value="TOPRIM_Topo6A/Spo11"/>
</dbReference>
<proteinExistence type="inferred from homology"/>
<evidence type="ECO:0000256" key="1">
    <source>
        <dbReference type="ARBA" id="ARBA00000185"/>
    </source>
</evidence>
<keyword evidence="10" id="KW-0413">Isomerase</keyword>
<dbReference type="EMBL" id="CAXIEN010000123">
    <property type="protein sequence ID" value="CAL1279574.1"/>
    <property type="molecule type" value="Genomic_DNA"/>
</dbReference>
<evidence type="ECO:0000256" key="6">
    <source>
        <dbReference type="ARBA" id="ARBA00022723"/>
    </source>
</evidence>
<evidence type="ECO:0000256" key="8">
    <source>
        <dbReference type="ARBA" id="ARBA00023029"/>
    </source>
</evidence>
<name>A0AAV2A9F0_9ARAC</name>
<dbReference type="GO" id="GO:0007131">
    <property type="term" value="P:reciprocal meiotic recombination"/>
    <property type="evidence" value="ECO:0007669"/>
    <property type="project" value="TreeGrafter"/>
</dbReference>
<comment type="catalytic activity">
    <reaction evidence="1">
        <text>ATP-dependent breakage, passage and rejoining of double-stranded DNA.</text>
        <dbReference type="EC" id="5.6.2.2"/>
    </reaction>
</comment>
<gene>
    <name evidence="13" type="ORF">LARSCL_LOCUS10452</name>
</gene>
<dbReference type="InterPro" id="IPR036078">
    <property type="entry name" value="Spo11/TopoVI_A_sf"/>
</dbReference>
<evidence type="ECO:0000256" key="10">
    <source>
        <dbReference type="ARBA" id="ARBA00023235"/>
    </source>
</evidence>
<evidence type="ECO:0000313" key="14">
    <source>
        <dbReference type="Proteomes" id="UP001497382"/>
    </source>
</evidence>
<keyword evidence="9" id="KW-0238">DNA-binding</keyword>
<comment type="similarity">
    <text evidence="4">Belongs to the TOP6A family.</text>
</comment>
<dbReference type="GO" id="GO:0003677">
    <property type="term" value="F:DNA binding"/>
    <property type="evidence" value="ECO:0007669"/>
    <property type="project" value="UniProtKB-KW"/>
</dbReference>
<dbReference type="GO" id="GO:0000228">
    <property type="term" value="C:nuclear chromosome"/>
    <property type="evidence" value="ECO:0007669"/>
    <property type="project" value="TreeGrafter"/>
</dbReference>
<evidence type="ECO:0000313" key="13">
    <source>
        <dbReference type="EMBL" id="CAL1279574.1"/>
    </source>
</evidence>
<dbReference type="GO" id="GO:0046872">
    <property type="term" value="F:metal ion binding"/>
    <property type="evidence" value="ECO:0007669"/>
    <property type="project" value="UniProtKB-KW"/>
</dbReference>
<evidence type="ECO:0000256" key="5">
    <source>
        <dbReference type="ARBA" id="ARBA00012895"/>
    </source>
</evidence>
<dbReference type="EC" id="5.6.2.2" evidence="5"/>
<protein>
    <recommendedName>
        <fullName evidence="5">DNA topoisomerase (ATP-hydrolyzing)</fullName>
        <ecNumber evidence="5">5.6.2.2</ecNumber>
    </recommendedName>
</protein>
<keyword evidence="11" id="KW-0539">Nucleus</keyword>
<feature type="domain" description="Topoisomerase 6 subunit A/Spo11 TOPRIM" evidence="12">
    <location>
        <begin position="49"/>
        <end position="220"/>
    </location>
</feature>
<evidence type="ECO:0000256" key="3">
    <source>
        <dbReference type="ARBA" id="ARBA00004123"/>
    </source>
</evidence>
<evidence type="ECO:0000256" key="7">
    <source>
        <dbReference type="ARBA" id="ARBA00022842"/>
    </source>
</evidence>
<comment type="caution">
    <text evidence="13">The sequence shown here is derived from an EMBL/GenBank/DDBJ whole genome shotgun (WGS) entry which is preliminary data.</text>
</comment>
<dbReference type="PRINTS" id="PR01551">
    <property type="entry name" value="SPO11HOMOLOG"/>
</dbReference>
<dbReference type="AlphaFoldDB" id="A0AAV2A9F0"/>
<keyword evidence="6" id="KW-0479">Metal-binding</keyword>
<dbReference type="GO" id="GO:0000706">
    <property type="term" value="P:meiotic DNA double-strand break processing"/>
    <property type="evidence" value="ECO:0007669"/>
    <property type="project" value="TreeGrafter"/>
</dbReference>
<keyword evidence="8" id="KW-0799">Topoisomerase</keyword>
<dbReference type="PRINTS" id="PR01550">
    <property type="entry name" value="TOP6AFAMILY"/>
</dbReference>
<dbReference type="GO" id="GO:0003918">
    <property type="term" value="F:DNA topoisomerase type II (double strand cut, ATP-hydrolyzing) activity"/>
    <property type="evidence" value="ECO:0007669"/>
    <property type="project" value="UniProtKB-EC"/>
</dbReference>
<dbReference type="Proteomes" id="UP001497382">
    <property type="component" value="Unassembled WGS sequence"/>
</dbReference>
<keyword evidence="7" id="KW-0460">Magnesium</keyword>